<protein>
    <recommendedName>
        <fullName evidence="1">Reverse transcriptase domain-containing protein</fullName>
    </recommendedName>
</protein>
<accession>A0AA85J4W5</accession>
<evidence type="ECO:0000313" key="2">
    <source>
        <dbReference type="Proteomes" id="UP000050795"/>
    </source>
</evidence>
<evidence type="ECO:0000313" key="3">
    <source>
        <dbReference type="WBParaSite" id="TREG1_130890.1"/>
    </source>
</evidence>
<dbReference type="Pfam" id="PF00078">
    <property type="entry name" value="RVT_1"/>
    <property type="match status" value="1"/>
</dbReference>
<name>A0AA85J4W5_TRIRE</name>
<proteinExistence type="predicted"/>
<reference evidence="2" key="1">
    <citation type="submission" date="2022-06" db="EMBL/GenBank/DDBJ databases">
        <authorList>
            <person name="Berger JAMES D."/>
            <person name="Berger JAMES D."/>
        </authorList>
    </citation>
    <scope>NUCLEOTIDE SEQUENCE [LARGE SCALE GENOMIC DNA]</scope>
</reference>
<reference evidence="3" key="2">
    <citation type="submission" date="2023-11" db="UniProtKB">
        <authorList>
            <consortium name="WormBaseParasite"/>
        </authorList>
    </citation>
    <scope>IDENTIFICATION</scope>
</reference>
<dbReference type="PROSITE" id="PS50878">
    <property type="entry name" value="RT_POL"/>
    <property type="match status" value="1"/>
</dbReference>
<sequence length="513" mass="59535">MLKLFTDINSTDGLPIKRLANKLTHLYQAESRFMNHRIFNIRCLKNGIIPVYMKLKSPISTDKANAALTHASKVCIKENLRGIIQKLFTIRKDINEIKEKLKEVIEKEKYESILQVAQKRKETTYEKTKQKQIKKFNKLMIAKTPNDRQVTKANWIVNLSDRKLTEAEESVLMKGMNFNISNKRLKPEDIIPVIETALEGYDKQKAELVRAQCALTLKKQKAEKPNITKEELKALQDIKADKSIVITQADKGNTTVLLNKTTYNQKMNEHLQSGPYTIMTKSAETIINKTMKETAKVVRQMKEVIGKSKWFEIMPKSCNVPRIYGKIKLHKEGYPIRPIVDFRNTPTYMLSRFLSTILRPTRDNSKARIVDSFELVRRIKTTKIEEEEILVSFDVNSLYTKIPIQMAMIALKEKLNEDNGLKDRTQLSVEEIIKGVEFCLTTTYFTFEGKIYQQNEGVAMGSPISPIIADIFMDYWEENALKPFRSSLKCWWRYVDDTLVIVKKTILRNFYHT</sequence>
<feature type="domain" description="Reverse transcriptase" evidence="1">
    <location>
        <begin position="294"/>
        <end position="513"/>
    </location>
</feature>
<dbReference type="PANTHER" id="PTHR21301:SF10">
    <property type="entry name" value="REVERSE TRANSCRIPTASE DOMAIN-CONTAINING PROTEIN"/>
    <property type="match status" value="1"/>
</dbReference>
<dbReference type="WBParaSite" id="TREG1_130890.1">
    <property type="protein sequence ID" value="TREG1_130890.1"/>
    <property type="gene ID" value="TREG1_130890"/>
</dbReference>
<keyword evidence="2" id="KW-1185">Reference proteome</keyword>
<dbReference type="PANTHER" id="PTHR21301">
    <property type="entry name" value="REVERSE TRANSCRIPTASE"/>
    <property type="match status" value="1"/>
</dbReference>
<dbReference type="InterPro" id="IPR000477">
    <property type="entry name" value="RT_dom"/>
</dbReference>
<evidence type="ECO:0000259" key="1">
    <source>
        <dbReference type="PROSITE" id="PS50878"/>
    </source>
</evidence>
<organism evidence="2 3">
    <name type="scientific">Trichobilharzia regenti</name>
    <name type="common">Nasal bird schistosome</name>
    <dbReference type="NCBI Taxonomy" id="157069"/>
    <lineage>
        <taxon>Eukaryota</taxon>
        <taxon>Metazoa</taxon>
        <taxon>Spiralia</taxon>
        <taxon>Lophotrochozoa</taxon>
        <taxon>Platyhelminthes</taxon>
        <taxon>Trematoda</taxon>
        <taxon>Digenea</taxon>
        <taxon>Strigeidida</taxon>
        <taxon>Schistosomatoidea</taxon>
        <taxon>Schistosomatidae</taxon>
        <taxon>Trichobilharzia</taxon>
    </lineage>
</organism>
<dbReference type="AlphaFoldDB" id="A0AA85J4W5"/>
<dbReference type="Proteomes" id="UP000050795">
    <property type="component" value="Unassembled WGS sequence"/>
</dbReference>